<evidence type="ECO:0000256" key="4">
    <source>
        <dbReference type="ARBA" id="ARBA00022692"/>
    </source>
</evidence>
<name>A0A1G6L5W5_9MICO</name>
<evidence type="ECO:0000256" key="9">
    <source>
        <dbReference type="ARBA" id="ARBA00023065"/>
    </source>
</evidence>
<keyword evidence="1 11" id="KW-0813">Transport</keyword>
<reference evidence="12 13" key="1">
    <citation type="submission" date="2016-09" db="EMBL/GenBank/DDBJ databases">
        <authorList>
            <person name="Capua I."/>
            <person name="De Benedictis P."/>
            <person name="Joannis T."/>
            <person name="Lombin L.H."/>
            <person name="Cattoli G."/>
        </authorList>
    </citation>
    <scope>NUCLEOTIDE SEQUENCE [LARGE SCALE GENOMIC DNA]</scope>
    <source>
        <strain evidence="12 13">ISLP-3</strain>
    </source>
</reference>
<comment type="function">
    <text evidence="11">Part of the high-affinity ATP-driven potassium transport (or Kdp) system, which catalyzes the hydrolysis of ATP coupled with the electrogenic transport of potassium into the cytoplasm. This subunit acts as a catalytic chaperone that increases the ATP-binding affinity of the ATP-hydrolyzing subunit KdpB by the formation of a transient KdpB/KdpC/ATP ternary complex.</text>
</comment>
<evidence type="ECO:0000256" key="6">
    <source>
        <dbReference type="ARBA" id="ARBA00022840"/>
    </source>
</evidence>
<dbReference type="PIRSF" id="PIRSF001296">
    <property type="entry name" value="K_ATPase_KdpC"/>
    <property type="match status" value="1"/>
</dbReference>
<keyword evidence="4 11" id="KW-0812">Transmembrane</keyword>
<keyword evidence="3 11" id="KW-0633">Potassium transport</keyword>
<keyword evidence="10 11" id="KW-0472">Membrane</keyword>
<dbReference type="STRING" id="1814289.SAMN05216410_1774"/>
<accession>A0A1G6L5W5</accession>
<evidence type="ECO:0000256" key="2">
    <source>
        <dbReference type="ARBA" id="ARBA00022475"/>
    </source>
</evidence>
<evidence type="ECO:0000256" key="7">
    <source>
        <dbReference type="ARBA" id="ARBA00022958"/>
    </source>
</evidence>
<evidence type="ECO:0000313" key="13">
    <source>
        <dbReference type="Proteomes" id="UP000199039"/>
    </source>
</evidence>
<keyword evidence="9 11" id="KW-0406">Ion transport</keyword>
<keyword evidence="8 11" id="KW-1133">Transmembrane helix</keyword>
<keyword evidence="5 11" id="KW-0547">Nucleotide-binding</keyword>
<evidence type="ECO:0000256" key="3">
    <source>
        <dbReference type="ARBA" id="ARBA00022538"/>
    </source>
</evidence>
<proteinExistence type="inferred from homology"/>
<dbReference type="PANTHER" id="PTHR30042">
    <property type="entry name" value="POTASSIUM-TRANSPORTING ATPASE C CHAIN"/>
    <property type="match status" value="1"/>
</dbReference>
<gene>
    <name evidence="11" type="primary">kdpC</name>
    <name evidence="12" type="ORF">SAMN05216410_1774</name>
</gene>
<evidence type="ECO:0000256" key="1">
    <source>
        <dbReference type="ARBA" id="ARBA00022448"/>
    </source>
</evidence>
<sequence length="229" mass="23461">MAHDNNSSVHPAGQRSLGLRRGSVSLARQTLAGFRVLLVLTVLLGVIYPVAVFAVGQVGLRWQANGSLLLADGSHADTRSTGAGTDNAVVGSALIGQQFTGDEWFHPRPSAAGDGYDTLASAGSNLGPLNLDLVATIEERRAEVSAADGTVAGDVPPDALTASASGLDPHISPAYAAQQAERVATARGLDQAAVTALVAEHTAGRDLGVLGEPRVNVLELNLALEKMSS</sequence>
<keyword evidence="13" id="KW-1185">Reference proteome</keyword>
<comment type="subcellular location">
    <subcellularLocation>
        <location evidence="11">Cell membrane</location>
        <topology evidence="11">Single-pass membrane protein</topology>
    </subcellularLocation>
</comment>
<evidence type="ECO:0000256" key="5">
    <source>
        <dbReference type="ARBA" id="ARBA00022741"/>
    </source>
</evidence>
<dbReference type="OrthoDB" id="9788285at2"/>
<keyword evidence="2 11" id="KW-1003">Cell membrane</keyword>
<comment type="similarity">
    <text evidence="11">Belongs to the KdpC family.</text>
</comment>
<comment type="subunit">
    <text evidence="11">The system is composed of three essential subunits: KdpA, KdpB and KdpC.</text>
</comment>
<evidence type="ECO:0000256" key="8">
    <source>
        <dbReference type="ARBA" id="ARBA00022989"/>
    </source>
</evidence>
<dbReference type="NCBIfam" id="TIGR00681">
    <property type="entry name" value="kdpC"/>
    <property type="match status" value="1"/>
</dbReference>
<dbReference type="EMBL" id="FMYH01000002">
    <property type="protein sequence ID" value="SDC38680.1"/>
    <property type="molecule type" value="Genomic_DNA"/>
</dbReference>
<dbReference type="GO" id="GO:0005524">
    <property type="term" value="F:ATP binding"/>
    <property type="evidence" value="ECO:0007669"/>
    <property type="project" value="UniProtKB-UniRule"/>
</dbReference>
<dbReference type="AlphaFoldDB" id="A0A1G6L5W5"/>
<dbReference type="PANTHER" id="PTHR30042:SF2">
    <property type="entry name" value="POTASSIUM-TRANSPORTING ATPASE KDPC SUBUNIT"/>
    <property type="match status" value="1"/>
</dbReference>
<dbReference type="GO" id="GO:0008556">
    <property type="term" value="F:P-type potassium transmembrane transporter activity"/>
    <property type="evidence" value="ECO:0007669"/>
    <property type="project" value="InterPro"/>
</dbReference>
<feature type="transmembrane region" description="Helical" evidence="11">
    <location>
        <begin position="32"/>
        <end position="55"/>
    </location>
</feature>
<dbReference type="InterPro" id="IPR003820">
    <property type="entry name" value="KdpC"/>
</dbReference>
<organism evidence="12 13">
    <name type="scientific">Sanguibacter gelidistatuariae</name>
    <dbReference type="NCBI Taxonomy" id="1814289"/>
    <lineage>
        <taxon>Bacteria</taxon>
        <taxon>Bacillati</taxon>
        <taxon>Actinomycetota</taxon>
        <taxon>Actinomycetes</taxon>
        <taxon>Micrococcales</taxon>
        <taxon>Sanguibacteraceae</taxon>
        <taxon>Sanguibacter</taxon>
    </lineage>
</organism>
<keyword evidence="6 11" id="KW-0067">ATP-binding</keyword>
<keyword evidence="7 11" id="KW-0630">Potassium</keyword>
<dbReference type="HAMAP" id="MF_00276">
    <property type="entry name" value="KdpC"/>
    <property type="match status" value="1"/>
</dbReference>
<protein>
    <recommendedName>
        <fullName evidence="11">Potassium-transporting ATPase KdpC subunit</fullName>
    </recommendedName>
    <alternativeName>
        <fullName evidence="11">ATP phosphohydrolase [potassium-transporting] C chain</fullName>
    </alternativeName>
    <alternativeName>
        <fullName evidence="11">Potassium-binding and translocating subunit C</fullName>
    </alternativeName>
    <alternativeName>
        <fullName evidence="11">Potassium-translocating ATPase C chain</fullName>
    </alternativeName>
</protein>
<dbReference type="GO" id="GO:0005886">
    <property type="term" value="C:plasma membrane"/>
    <property type="evidence" value="ECO:0007669"/>
    <property type="project" value="UniProtKB-SubCell"/>
</dbReference>
<dbReference type="NCBIfam" id="NF001454">
    <property type="entry name" value="PRK00315.1"/>
    <property type="match status" value="1"/>
</dbReference>
<evidence type="ECO:0000256" key="11">
    <source>
        <dbReference type="HAMAP-Rule" id="MF_00276"/>
    </source>
</evidence>
<dbReference type="Proteomes" id="UP000199039">
    <property type="component" value="Unassembled WGS sequence"/>
</dbReference>
<dbReference type="Pfam" id="PF02669">
    <property type="entry name" value="KdpC"/>
    <property type="match status" value="1"/>
</dbReference>
<evidence type="ECO:0000313" key="12">
    <source>
        <dbReference type="EMBL" id="SDC38680.1"/>
    </source>
</evidence>
<evidence type="ECO:0000256" key="10">
    <source>
        <dbReference type="ARBA" id="ARBA00023136"/>
    </source>
</evidence>
<dbReference type="RefSeq" id="WP_093182417.1">
    <property type="nucleotide sequence ID" value="NZ_FMYH01000002.1"/>
</dbReference>